<evidence type="ECO:0008006" key="3">
    <source>
        <dbReference type="Google" id="ProtNLM"/>
    </source>
</evidence>
<accession>A0ABU6XSD1</accession>
<sequence>MIEHISINWILKMDAVTGEAIPFQFPFALTYEGWLDIIGIENGVFCIRYFEDRSPSRLASWNPLTNRGQSFHDPLQQHCNGCAYLYAFAYFPDSVQYILLHISNTDENTRIVYCLSFGGYQEDENPPYIVSFSIVDCTFDQIELPLGAVSHCQSLLVHHGELCMAANDHDKETFGTDGWQFNQGDRSWTYMYWYTGQGPSYRPYLIVHEDKIQIMERHMGVFGVHHINLTHFDITRYNVATGDRETL</sequence>
<name>A0ABU6XSD1_9FABA</name>
<dbReference type="Proteomes" id="UP001341840">
    <property type="component" value="Unassembled WGS sequence"/>
</dbReference>
<evidence type="ECO:0000313" key="2">
    <source>
        <dbReference type="Proteomes" id="UP001341840"/>
    </source>
</evidence>
<keyword evidence="2" id="KW-1185">Reference proteome</keyword>
<dbReference type="EMBL" id="JASCZI010212387">
    <property type="protein sequence ID" value="MED6199313.1"/>
    <property type="molecule type" value="Genomic_DNA"/>
</dbReference>
<protein>
    <recommendedName>
        <fullName evidence="3">F-box associated domain-containing protein</fullName>
    </recommendedName>
</protein>
<organism evidence="1 2">
    <name type="scientific">Stylosanthes scabra</name>
    <dbReference type="NCBI Taxonomy" id="79078"/>
    <lineage>
        <taxon>Eukaryota</taxon>
        <taxon>Viridiplantae</taxon>
        <taxon>Streptophyta</taxon>
        <taxon>Embryophyta</taxon>
        <taxon>Tracheophyta</taxon>
        <taxon>Spermatophyta</taxon>
        <taxon>Magnoliopsida</taxon>
        <taxon>eudicotyledons</taxon>
        <taxon>Gunneridae</taxon>
        <taxon>Pentapetalae</taxon>
        <taxon>rosids</taxon>
        <taxon>fabids</taxon>
        <taxon>Fabales</taxon>
        <taxon>Fabaceae</taxon>
        <taxon>Papilionoideae</taxon>
        <taxon>50 kb inversion clade</taxon>
        <taxon>dalbergioids sensu lato</taxon>
        <taxon>Dalbergieae</taxon>
        <taxon>Pterocarpus clade</taxon>
        <taxon>Stylosanthes</taxon>
    </lineage>
</organism>
<reference evidence="1 2" key="1">
    <citation type="journal article" date="2023" name="Plants (Basel)">
        <title>Bridging the Gap: Combining Genomics and Transcriptomics Approaches to Understand Stylosanthes scabra, an Orphan Legume from the Brazilian Caatinga.</title>
        <authorList>
            <person name="Ferreira-Neto J.R.C."/>
            <person name="da Silva M.D."/>
            <person name="Binneck E."/>
            <person name="de Melo N.F."/>
            <person name="da Silva R.H."/>
            <person name="de Melo A.L.T.M."/>
            <person name="Pandolfi V."/>
            <person name="Bustamante F.O."/>
            <person name="Brasileiro-Vidal A.C."/>
            <person name="Benko-Iseppon A.M."/>
        </authorList>
    </citation>
    <scope>NUCLEOTIDE SEQUENCE [LARGE SCALE GENOMIC DNA]</scope>
    <source>
        <tissue evidence="1">Leaves</tissue>
    </source>
</reference>
<proteinExistence type="predicted"/>
<comment type="caution">
    <text evidence="1">The sequence shown here is derived from an EMBL/GenBank/DDBJ whole genome shotgun (WGS) entry which is preliminary data.</text>
</comment>
<evidence type="ECO:0000313" key="1">
    <source>
        <dbReference type="EMBL" id="MED6199313.1"/>
    </source>
</evidence>
<gene>
    <name evidence="1" type="ORF">PIB30_074812</name>
</gene>